<organism evidence="1 2">
    <name type="scientific">Pseudoneurospora amorphoporcata</name>
    <dbReference type="NCBI Taxonomy" id="241081"/>
    <lineage>
        <taxon>Eukaryota</taxon>
        <taxon>Fungi</taxon>
        <taxon>Dikarya</taxon>
        <taxon>Ascomycota</taxon>
        <taxon>Pezizomycotina</taxon>
        <taxon>Sordariomycetes</taxon>
        <taxon>Sordariomycetidae</taxon>
        <taxon>Sordariales</taxon>
        <taxon>Sordariaceae</taxon>
        <taxon>Pseudoneurospora</taxon>
    </lineage>
</organism>
<name>A0AAN6NJ78_9PEZI</name>
<dbReference type="Proteomes" id="UP001303222">
    <property type="component" value="Unassembled WGS sequence"/>
</dbReference>
<reference evidence="1" key="2">
    <citation type="submission" date="2023-06" db="EMBL/GenBank/DDBJ databases">
        <authorList>
            <consortium name="Lawrence Berkeley National Laboratory"/>
            <person name="Mondo S.J."/>
            <person name="Hensen N."/>
            <person name="Bonometti L."/>
            <person name="Westerberg I."/>
            <person name="Brannstrom I.O."/>
            <person name="Guillou S."/>
            <person name="Cros-Aarteil S."/>
            <person name="Calhoun S."/>
            <person name="Haridas S."/>
            <person name="Kuo A."/>
            <person name="Pangilinan J."/>
            <person name="Riley R."/>
            <person name="Labutti K."/>
            <person name="Andreopoulos B."/>
            <person name="Lipzen A."/>
            <person name="Chen C."/>
            <person name="Yanf M."/>
            <person name="Daum C."/>
            <person name="Ng V."/>
            <person name="Clum A."/>
            <person name="Steindorff A."/>
            <person name="Ohm R."/>
            <person name="Martin F."/>
            <person name="Silar P."/>
            <person name="Natvig D."/>
            <person name="Lalanne C."/>
            <person name="Gautier V."/>
            <person name="Ament-Velasquez S.L."/>
            <person name="Kruys A."/>
            <person name="Hutchinson M.I."/>
            <person name="Powell A.J."/>
            <person name="Barry K."/>
            <person name="Miller A.N."/>
            <person name="Grigoriev I.V."/>
            <person name="Debuchy R."/>
            <person name="Gladieux P."/>
            <person name="Thoren M.H."/>
            <person name="Johannesson H."/>
        </authorList>
    </citation>
    <scope>NUCLEOTIDE SEQUENCE</scope>
    <source>
        <strain evidence="1">CBS 626.80</strain>
    </source>
</reference>
<evidence type="ECO:0000313" key="1">
    <source>
        <dbReference type="EMBL" id="KAK3946545.1"/>
    </source>
</evidence>
<gene>
    <name evidence="1" type="ORF">QBC32DRAFT_149789</name>
</gene>
<evidence type="ECO:0000313" key="2">
    <source>
        <dbReference type="Proteomes" id="UP001303222"/>
    </source>
</evidence>
<comment type="caution">
    <text evidence="1">The sequence shown here is derived from an EMBL/GenBank/DDBJ whole genome shotgun (WGS) entry which is preliminary data.</text>
</comment>
<proteinExistence type="predicted"/>
<protein>
    <submittedName>
        <fullName evidence="1">Uncharacterized protein</fullName>
    </submittedName>
</protein>
<accession>A0AAN6NJ78</accession>
<sequence length="206" mass="22872">MTLSEQQKEVIAEYPLGDALDRVRNKLRDSNEADDTYRESIAALLLALVGSSAAFKLPSPDGNVDVADKLFFIRKDVGSGKIANLDPFGPLVRLVVDNSDDNAKDNSYDNAIWAAVFSLLDTLTPRTPHLRPTVPSTFKGTPVKTSSNRLDDSATREIVEQELFHEIKNCTFRGVGGFLDKFFDPESWRNEQKAMLEKIKTAHNGT</sequence>
<keyword evidence="2" id="KW-1185">Reference proteome</keyword>
<dbReference type="EMBL" id="MU859768">
    <property type="protein sequence ID" value="KAK3946545.1"/>
    <property type="molecule type" value="Genomic_DNA"/>
</dbReference>
<dbReference type="AlphaFoldDB" id="A0AAN6NJ78"/>
<reference evidence="1" key="1">
    <citation type="journal article" date="2023" name="Mol. Phylogenet. Evol.">
        <title>Genome-scale phylogeny and comparative genomics of the fungal order Sordariales.</title>
        <authorList>
            <person name="Hensen N."/>
            <person name="Bonometti L."/>
            <person name="Westerberg I."/>
            <person name="Brannstrom I.O."/>
            <person name="Guillou S."/>
            <person name="Cros-Aarteil S."/>
            <person name="Calhoun S."/>
            <person name="Haridas S."/>
            <person name="Kuo A."/>
            <person name="Mondo S."/>
            <person name="Pangilinan J."/>
            <person name="Riley R."/>
            <person name="LaButti K."/>
            <person name="Andreopoulos B."/>
            <person name="Lipzen A."/>
            <person name="Chen C."/>
            <person name="Yan M."/>
            <person name="Daum C."/>
            <person name="Ng V."/>
            <person name="Clum A."/>
            <person name="Steindorff A."/>
            <person name="Ohm R.A."/>
            <person name="Martin F."/>
            <person name="Silar P."/>
            <person name="Natvig D.O."/>
            <person name="Lalanne C."/>
            <person name="Gautier V."/>
            <person name="Ament-Velasquez S.L."/>
            <person name="Kruys A."/>
            <person name="Hutchinson M.I."/>
            <person name="Powell A.J."/>
            <person name="Barry K."/>
            <person name="Miller A.N."/>
            <person name="Grigoriev I.V."/>
            <person name="Debuchy R."/>
            <person name="Gladieux P."/>
            <person name="Hiltunen Thoren M."/>
            <person name="Johannesson H."/>
        </authorList>
    </citation>
    <scope>NUCLEOTIDE SEQUENCE</scope>
    <source>
        <strain evidence="1">CBS 626.80</strain>
    </source>
</reference>
<feature type="non-terminal residue" evidence="1">
    <location>
        <position position="206"/>
    </location>
</feature>